<evidence type="ECO:0000259" key="1">
    <source>
        <dbReference type="PROSITE" id="PS51186"/>
    </source>
</evidence>
<dbReference type="Proteomes" id="UP001149719">
    <property type="component" value="Unassembled WGS sequence"/>
</dbReference>
<dbReference type="PANTHER" id="PTHR43792:SF1">
    <property type="entry name" value="N-ACETYLTRANSFERASE DOMAIN-CONTAINING PROTEIN"/>
    <property type="match status" value="1"/>
</dbReference>
<dbReference type="PROSITE" id="PS51186">
    <property type="entry name" value="GNAT"/>
    <property type="match status" value="1"/>
</dbReference>
<evidence type="ECO:0000313" key="3">
    <source>
        <dbReference type="Proteomes" id="UP001149719"/>
    </source>
</evidence>
<dbReference type="RefSeq" id="WP_269122738.1">
    <property type="nucleotide sequence ID" value="NZ_JAPUBN010000010.1"/>
</dbReference>
<dbReference type="SUPFAM" id="SSF55729">
    <property type="entry name" value="Acyl-CoA N-acyltransferases (Nat)"/>
    <property type="match status" value="1"/>
</dbReference>
<dbReference type="InterPro" id="IPR016181">
    <property type="entry name" value="Acyl_CoA_acyltransferase"/>
</dbReference>
<accession>A0ABT4JQQ8</accession>
<dbReference type="Pfam" id="PF13302">
    <property type="entry name" value="Acetyltransf_3"/>
    <property type="match status" value="1"/>
</dbReference>
<name>A0ABT4JQQ8_9GAMM</name>
<proteinExistence type="predicted"/>
<keyword evidence="3" id="KW-1185">Reference proteome</keyword>
<dbReference type="Gene3D" id="3.40.630.30">
    <property type="match status" value="1"/>
</dbReference>
<comment type="caution">
    <text evidence="2">The sequence shown here is derived from an EMBL/GenBank/DDBJ whole genome shotgun (WGS) entry which is preliminary data.</text>
</comment>
<sequence length="192" mass="21971">MHLNKIEETDHLPLETERLLLRQWQGKDLEPFAEMTADSLVMEHFPSTLTRSESDELVCKLRHHIDQRGWGFWAVERKDTHAFIGFVGIIYQAAAMPNAPFVEIGWRISSNHWRKGYALEAAQASLKFAFETLAADSVYAITNLNNLPSIGVMKKLGMKNQDQDFDHPALPKEHPLARHCLYGITRDTALFK</sequence>
<organism evidence="2 3">
    <name type="scientific">Marinomonas phaeophyticola</name>
    <dbReference type="NCBI Taxonomy" id="3004091"/>
    <lineage>
        <taxon>Bacteria</taxon>
        <taxon>Pseudomonadati</taxon>
        <taxon>Pseudomonadota</taxon>
        <taxon>Gammaproteobacteria</taxon>
        <taxon>Oceanospirillales</taxon>
        <taxon>Oceanospirillaceae</taxon>
        <taxon>Marinomonas</taxon>
    </lineage>
</organism>
<dbReference type="EMBL" id="JAPUBN010000010">
    <property type="protein sequence ID" value="MCZ2720664.1"/>
    <property type="molecule type" value="Genomic_DNA"/>
</dbReference>
<protein>
    <submittedName>
        <fullName evidence="2">GNAT family N-acetyltransferase</fullName>
    </submittedName>
</protein>
<dbReference type="PANTHER" id="PTHR43792">
    <property type="entry name" value="GNAT FAMILY, PUTATIVE (AFU_ORTHOLOGUE AFUA_3G00765)-RELATED-RELATED"/>
    <property type="match status" value="1"/>
</dbReference>
<feature type="domain" description="N-acetyltransferase" evidence="1">
    <location>
        <begin position="19"/>
        <end position="177"/>
    </location>
</feature>
<evidence type="ECO:0000313" key="2">
    <source>
        <dbReference type="EMBL" id="MCZ2720664.1"/>
    </source>
</evidence>
<dbReference type="InterPro" id="IPR051531">
    <property type="entry name" value="N-acetyltransferase"/>
</dbReference>
<reference evidence="2" key="1">
    <citation type="submission" date="2022-12" db="EMBL/GenBank/DDBJ databases">
        <title>Marinomonas 15G1-11 sp. nov, isolated from marine algae.</title>
        <authorList>
            <person name="Butt M."/>
            <person name="Choi D.G."/>
            <person name="Kim J.M."/>
            <person name="Lee J.K."/>
            <person name="Baek J.H."/>
            <person name="Jeon C.O."/>
        </authorList>
    </citation>
    <scope>NUCLEOTIDE SEQUENCE</scope>
    <source>
        <strain evidence="2">15G1-11</strain>
    </source>
</reference>
<gene>
    <name evidence="2" type="ORF">O1D97_03145</name>
</gene>
<dbReference type="InterPro" id="IPR000182">
    <property type="entry name" value="GNAT_dom"/>
</dbReference>